<dbReference type="PANTHER" id="PTHR33558">
    <property type="entry name" value="GLUTAREDOXIN-LIKE PROTEIN C5ORF63 HOMOLOG"/>
    <property type="match status" value="1"/>
</dbReference>
<dbReference type="InterPro" id="IPR036249">
    <property type="entry name" value="Thioredoxin-like_sf"/>
</dbReference>
<dbReference type="SUPFAM" id="SSF52833">
    <property type="entry name" value="Thioredoxin-like"/>
    <property type="match status" value="1"/>
</dbReference>
<keyword evidence="2" id="KW-1185">Reference proteome</keyword>
<sequence length="96" mass="10814">MPSGFNLSELTLPELTLYSRPGCHLCEQAHAHLLALDYRFTEVDITGKAELERLYGNDIPVLVAGNRVLLKGVFSKSRLSTLKLMLVREARERQSD</sequence>
<name>A0ABV6B3E9_9DEIO</name>
<dbReference type="InterPro" id="IPR052565">
    <property type="entry name" value="Glutaredoxin-like_YDR286C"/>
</dbReference>
<dbReference type="CDD" id="cd02976">
    <property type="entry name" value="NrdH"/>
    <property type="match status" value="1"/>
</dbReference>
<dbReference type="Pfam" id="PF05768">
    <property type="entry name" value="Glrx-like"/>
    <property type="match status" value="1"/>
</dbReference>
<dbReference type="Gene3D" id="3.40.30.10">
    <property type="entry name" value="Glutaredoxin"/>
    <property type="match status" value="1"/>
</dbReference>
<reference evidence="1 2" key="1">
    <citation type="submission" date="2024-09" db="EMBL/GenBank/DDBJ databases">
        <authorList>
            <person name="Sun Q."/>
            <person name="Mori K."/>
        </authorList>
    </citation>
    <scope>NUCLEOTIDE SEQUENCE [LARGE SCALE GENOMIC DNA]</scope>
    <source>
        <strain evidence="1 2">JCM 13503</strain>
    </source>
</reference>
<proteinExistence type="predicted"/>
<protein>
    <submittedName>
        <fullName evidence="1">Glutaredoxin family protein</fullName>
    </submittedName>
</protein>
<dbReference type="Proteomes" id="UP001589733">
    <property type="component" value="Unassembled WGS sequence"/>
</dbReference>
<dbReference type="InterPro" id="IPR008554">
    <property type="entry name" value="Glutaredoxin-like"/>
</dbReference>
<evidence type="ECO:0000313" key="2">
    <source>
        <dbReference type="Proteomes" id="UP001589733"/>
    </source>
</evidence>
<dbReference type="RefSeq" id="WP_380014763.1">
    <property type="nucleotide sequence ID" value="NZ_JBHLYR010000060.1"/>
</dbReference>
<accession>A0ABV6B3E9</accession>
<evidence type="ECO:0000313" key="1">
    <source>
        <dbReference type="EMBL" id="MFB9994288.1"/>
    </source>
</evidence>
<gene>
    <name evidence="1" type="ORF">ACFFLM_20230</name>
</gene>
<dbReference type="EMBL" id="JBHLYR010000060">
    <property type="protein sequence ID" value="MFB9994288.1"/>
    <property type="molecule type" value="Genomic_DNA"/>
</dbReference>
<dbReference type="PANTHER" id="PTHR33558:SF1">
    <property type="entry name" value="GLUTAREDOXIN-LIKE PROTEIN C5ORF63 HOMOLOG"/>
    <property type="match status" value="1"/>
</dbReference>
<organism evidence="1 2">
    <name type="scientific">Deinococcus oregonensis</name>
    <dbReference type="NCBI Taxonomy" id="1805970"/>
    <lineage>
        <taxon>Bacteria</taxon>
        <taxon>Thermotogati</taxon>
        <taxon>Deinococcota</taxon>
        <taxon>Deinococci</taxon>
        <taxon>Deinococcales</taxon>
        <taxon>Deinococcaceae</taxon>
        <taxon>Deinococcus</taxon>
    </lineage>
</organism>
<comment type="caution">
    <text evidence="1">The sequence shown here is derived from an EMBL/GenBank/DDBJ whole genome shotgun (WGS) entry which is preliminary data.</text>
</comment>